<keyword evidence="1 2" id="KW-0732">Signal</keyword>
<dbReference type="PANTHER" id="PTHR34156:SF5">
    <property type="entry name" value="OUTER MEMBRANE PROTEIN"/>
    <property type="match status" value="1"/>
</dbReference>
<dbReference type="Gene3D" id="3.30.1660.10">
    <property type="entry name" value="Flavin-binding protein dodecin"/>
    <property type="match status" value="1"/>
</dbReference>
<organism evidence="5 6">
    <name type="scientific">Erwinia sorbitola</name>
    <dbReference type="NCBI Taxonomy" id="2681984"/>
    <lineage>
        <taxon>Bacteria</taxon>
        <taxon>Pseudomonadati</taxon>
        <taxon>Pseudomonadota</taxon>
        <taxon>Gammaproteobacteria</taxon>
        <taxon>Enterobacterales</taxon>
        <taxon>Erwiniaceae</taxon>
        <taxon>Erwinia</taxon>
    </lineage>
</organism>
<proteinExistence type="predicted"/>
<evidence type="ECO:0000256" key="2">
    <source>
        <dbReference type="SAM" id="SignalP"/>
    </source>
</evidence>
<evidence type="ECO:0000313" key="7">
    <source>
        <dbReference type="Proteomes" id="UP000480164"/>
    </source>
</evidence>
<keyword evidence="7" id="KW-1185">Reference proteome</keyword>
<dbReference type="AlphaFoldDB" id="A0A6I6EM42"/>
<dbReference type="EMBL" id="WLZX01000004">
    <property type="protein sequence ID" value="MTD27910.1"/>
    <property type="molecule type" value="Genomic_DNA"/>
</dbReference>
<dbReference type="RefSeq" id="WP_154753166.1">
    <property type="nucleotide sequence ID" value="NZ_CP046509.1"/>
</dbReference>
<reference evidence="5 6" key="2">
    <citation type="submission" date="2019-12" db="EMBL/GenBank/DDBJ databases">
        <title>Erwinia sp. nov., isolated from droppings of birds in the Qinghai-Tiebt plateau of China.</title>
        <authorList>
            <person name="Ge Y."/>
        </authorList>
    </citation>
    <scope>NUCLEOTIDE SEQUENCE [LARGE SCALE GENOMIC DNA]</scope>
    <source>
        <strain evidence="5 6">J780</strain>
    </source>
</reference>
<evidence type="ECO:0000256" key="1">
    <source>
        <dbReference type="ARBA" id="ARBA00022729"/>
    </source>
</evidence>
<sequence length="87" mass="9219">MNVKTTIAALSVLSALSFGSFAAESINSDQAKDLQSIGVISVSGITGSPMDIHQALNNKATEKGASAYRVIEDYENGNWHATAELYK</sequence>
<dbReference type="InterPro" id="IPR036275">
    <property type="entry name" value="YdgH-like_sf"/>
</dbReference>
<dbReference type="KEGG" id="erwi:GN242_02175"/>
<dbReference type="NCBIfam" id="NF033776">
    <property type="entry name" value="stress_YhcN"/>
    <property type="match status" value="1"/>
</dbReference>
<dbReference type="Proteomes" id="UP000480164">
    <property type="component" value="Unassembled WGS sequence"/>
</dbReference>
<gene>
    <name evidence="5" type="primary">yhcN</name>
    <name evidence="4" type="ORF">GK011_13285</name>
    <name evidence="5" type="ORF">GN242_02175</name>
</gene>
<dbReference type="InterPro" id="IPR010854">
    <property type="entry name" value="YdgH/BhsA/McbA-like_dom"/>
</dbReference>
<feature type="domain" description="YdgH/BhsA/McbA-like" evidence="3">
    <location>
        <begin position="34"/>
        <end position="87"/>
    </location>
</feature>
<dbReference type="InterPro" id="IPR025543">
    <property type="entry name" value="Dodecin-like"/>
</dbReference>
<dbReference type="InterPro" id="IPR047775">
    <property type="entry name" value="Stress_YhcN-like"/>
</dbReference>
<feature type="signal peptide" evidence="2">
    <location>
        <begin position="1"/>
        <end position="22"/>
    </location>
</feature>
<evidence type="ECO:0000313" key="5">
    <source>
        <dbReference type="EMBL" id="QGU86109.1"/>
    </source>
</evidence>
<name>A0A6I6EM42_9GAMM</name>
<dbReference type="SUPFAM" id="SSF159871">
    <property type="entry name" value="YdgH-like"/>
    <property type="match status" value="1"/>
</dbReference>
<dbReference type="PANTHER" id="PTHR34156">
    <property type="entry name" value="OUTER MEMBRANE PROTEIN-RELATED-RELATED"/>
    <property type="match status" value="1"/>
</dbReference>
<dbReference type="Proteomes" id="UP000424752">
    <property type="component" value="Chromosome"/>
</dbReference>
<dbReference type="Pfam" id="PF07338">
    <property type="entry name" value="YdgH_BhsA-like"/>
    <property type="match status" value="1"/>
</dbReference>
<accession>A0A6L6GQ03</accession>
<accession>A0A6I6EM42</accession>
<reference evidence="4 7" key="1">
    <citation type="submission" date="2019-11" db="EMBL/GenBank/DDBJ databases">
        <title>Erwinia sp. nov., isolated from feces of birds in Tibet plateau of China.</title>
        <authorList>
            <person name="Ge Y."/>
        </authorList>
    </citation>
    <scope>NUCLEOTIDE SEQUENCE [LARGE SCALE GENOMIC DNA]</scope>
    <source>
        <strain evidence="4 7">J316</strain>
    </source>
</reference>
<protein>
    <submittedName>
        <fullName evidence="5">Peroxide/acid stress response protein YhcN</fullName>
    </submittedName>
</protein>
<evidence type="ECO:0000259" key="3">
    <source>
        <dbReference type="Pfam" id="PF07338"/>
    </source>
</evidence>
<feature type="chain" id="PRO_5044633482" evidence="2">
    <location>
        <begin position="23"/>
        <end position="87"/>
    </location>
</feature>
<evidence type="ECO:0000313" key="6">
    <source>
        <dbReference type="Proteomes" id="UP000424752"/>
    </source>
</evidence>
<evidence type="ECO:0000313" key="4">
    <source>
        <dbReference type="EMBL" id="MTD27910.1"/>
    </source>
</evidence>
<dbReference type="InterPro" id="IPR051096">
    <property type="entry name" value="BhsA/McbA_stress_biofilm_assoc"/>
</dbReference>
<dbReference type="EMBL" id="CP046509">
    <property type="protein sequence ID" value="QGU86109.1"/>
    <property type="molecule type" value="Genomic_DNA"/>
</dbReference>